<evidence type="ECO:0000313" key="1">
    <source>
        <dbReference type="EMBL" id="CEG05206.1"/>
    </source>
</evidence>
<organism evidence="1">
    <name type="scientific">Fusarium clavum</name>
    <dbReference type="NCBI Taxonomy" id="2594811"/>
    <lineage>
        <taxon>Eukaryota</taxon>
        <taxon>Fungi</taxon>
        <taxon>Dikarya</taxon>
        <taxon>Ascomycota</taxon>
        <taxon>Pezizomycotina</taxon>
        <taxon>Sordariomycetes</taxon>
        <taxon>Hypocreomycetidae</taxon>
        <taxon>Hypocreales</taxon>
        <taxon>Nectriaceae</taxon>
        <taxon>Fusarium</taxon>
        <taxon>Fusarium incarnatum-equiseti species complex</taxon>
    </lineage>
</organism>
<dbReference type="AlphaFoldDB" id="A0A090N5V8"/>
<reference evidence="1" key="1">
    <citation type="submission" date="2013-05" db="EMBL/GenBank/DDBJ databases">
        <title>Draft genome sequences of six wheat associated Fusarium spp. isolates.</title>
        <authorList>
            <person name="Moolhuijzen P.M."/>
            <person name="Manners J.M."/>
            <person name="Wilcox S."/>
            <person name="Bellgard M.I."/>
            <person name="Gardiner D.M."/>
        </authorList>
    </citation>
    <scope>NUCLEOTIDE SEQUENCE</scope>
    <source>
        <strain evidence="1">CS3069</strain>
    </source>
</reference>
<sequence length="67" mass="7726">MENSGKERKHPKYCEKQFGHLKVPIEGWRGVHNGNVMIEGEDPVAFTDLLEYIEGDLLNELLPQVYL</sequence>
<comment type="caution">
    <text evidence="1">The sequence shown here is derived from an EMBL/GenBank/DDBJ whole genome shotgun (WGS) entry which is preliminary data.</text>
</comment>
<dbReference type="EMBL" id="CBMI010003244">
    <property type="protein sequence ID" value="CEG05206.1"/>
    <property type="molecule type" value="Genomic_DNA"/>
</dbReference>
<accession>A0A090N5V8</accession>
<proteinExistence type="predicted"/>
<protein>
    <submittedName>
        <fullName evidence="1">WGS project CBMI000000000 data, contig CS3069_c003246</fullName>
    </submittedName>
</protein>
<gene>
    <name evidence="1" type="ORF">BN850_0100570</name>
</gene>
<name>A0A090N5V8_9HYPO</name>